<dbReference type="SUPFAM" id="SSF54695">
    <property type="entry name" value="POZ domain"/>
    <property type="match status" value="1"/>
</dbReference>
<dbReference type="InterPro" id="IPR045068">
    <property type="entry name" value="BACURD1-3"/>
</dbReference>
<sequence>MPPFAGVAPVPTGLPRKKSGEANIVTLNVGGRIFQTTPQTLALAGGKSLLSSLAAAGGCEGAPFVDRDPELFSVMLSLLRTGRLPSKAAAFDLQDLVGEARFYGLDQVLLSAISDAAGFDPFDLHSAAVLPLNGRDCPSAIATTPFGSVHVAHGCKITSFDWSLRRKSTVLTGFPAVDSLLALSPSAAAAGATDFPGLQILDLQNGSVKKTLHWSSNPSAASASLNSTVQGLGASPEHLFGSFETCRRNASSIVAFDLAGGTLRPMAEIGRREIYGAELDSAIPATNLRWVSGRSLLMAAGSHSGPSGHQGVIRLWDVRSPSAAVWELREAADCFADVTVVDNLSAIFKVGVNSGEVYMADLRKLDAENSPWLCLGDPRRAGVNAAAGKKEGGGCKIGSYENQVFCTKGGDVEMWSEVMMGSGGGWRNGDGMERVMRRNLLGRAKDAANGKITQIGFGGTRMVLARKDQHCVEVWESSSRG</sequence>
<comment type="pathway">
    <text evidence="1">Protein modification; protein ubiquitination.</text>
</comment>
<name>A0A7I8JUB8_SPIIN</name>
<proteinExistence type="predicted"/>
<evidence type="ECO:0000259" key="3">
    <source>
        <dbReference type="Pfam" id="PF25279"/>
    </source>
</evidence>
<keyword evidence="5" id="KW-1185">Reference proteome</keyword>
<dbReference type="PANTHER" id="PTHR11145">
    <property type="entry name" value="BTB/POZ DOMAIN-CONTAINING ADAPTER FOR CUL3-MEDIATED RHOA DEGRADATION PROTEIN FAMILY MEMBER"/>
    <property type="match status" value="1"/>
</dbReference>
<dbReference type="AlphaFoldDB" id="A0A7I8JUB8"/>
<dbReference type="InterPro" id="IPR003131">
    <property type="entry name" value="T1-type_BTB"/>
</dbReference>
<dbReference type="GO" id="GO:0051260">
    <property type="term" value="P:protein homooligomerization"/>
    <property type="evidence" value="ECO:0007669"/>
    <property type="project" value="InterPro"/>
</dbReference>
<dbReference type="EMBL" id="LR743605">
    <property type="protein sequence ID" value="CAA2634328.1"/>
    <property type="molecule type" value="Genomic_DNA"/>
</dbReference>
<evidence type="ECO:0000313" key="5">
    <source>
        <dbReference type="Proteomes" id="UP001189122"/>
    </source>
</evidence>
<gene>
    <name evidence="4" type="ORF">SI7747_18019748</name>
</gene>
<dbReference type="Pfam" id="PF25279">
    <property type="entry name" value="Beta_prop_At2g24240"/>
    <property type="match status" value="1"/>
</dbReference>
<dbReference type="PANTHER" id="PTHR11145:SF23">
    <property type="entry name" value="PROTEIN BINDING PROTEIN"/>
    <property type="match status" value="1"/>
</dbReference>
<feature type="domain" description="At2g24240-like C-terminal beta-propeller" evidence="3">
    <location>
        <begin position="139"/>
        <end position="476"/>
    </location>
</feature>
<dbReference type="InterPro" id="IPR057441">
    <property type="entry name" value="Beta_prop_At2g24240"/>
</dbReference>
<dbReference type="CDD" id="cd18316">
    <property type="entry name" value="BTB_POZ_KCTD-like"/>
    <property type="match status" value="1"/>
</dbReference>
<evidence type="ECO:0000313" key="4">
    <source>
        <dbReference type="EMBL" id="CAA2634328.1"/>
    </source>
</evidence>
<dbReference type="EMBL" id="CACRZD030000018">
    <property type="protein sequence ID" value="CAA6673331.1"/>
    <property type="molecule type" value="Genomic_DNA"/>
</dbReference>
<organism evidence="4">
    <name type="scientific">Spirodela intermedia</name>
    <name type="common">Intermediate duckweed</name>
    <dbReference type="NCBI Taxonomy" id="51605"/>
    <lineage>
        <taxon>Eukaryota</taxon>
        <taxon>Viridiplantae</taxon>
        <taxon>Streptophyta</taxon>
        <taxon>Embryophyta</taxon>
        <taxon>Tracheophyta</taxon>
        <taxon>Spermatophyta</taxon>
        <taxon>Magnoliopsida</taxon>
        <taxon>Liliopsida</taxon>
        <taxon>Araceae</taxon>
        <taxon>Lemnoideae</taxon>
        <taxon>Spirodela</taxon>
    </lineage>
</organism>
<evidence type="ECO:0000259" key="2">
    <source>
        <dbReference type="Pfam" id="PF02214"/>
    </source>
</evidence>
<accession>A0A7I8JUB8</accession>
<evidence type="ECO:0000256" key="1">
    <source>
        <dbReference type="ARBA" id="ARBA00004906"/>
    </source>
</evidence>
<reference evidence="4 5" key="1">
    <citation type="submission" date="2019-12" db="EMBL/GenBank/DDBJ databases">
        <authorList>
            <person name="Scholz U."/>
            <person name="Mascher M."/>
            <person name="Fiebig A."/>
        </authorList>
    </citation>
    <scope>NUCLEOTIDE SEQUENCE</scope>
</reference>
<protein>
    <submittedName>
        <fullName evidence="4">Uncharacterized protein</fullName>
    </submittedName>
</protein>
<dbReference type="Pfam" id="PF02214">
    <property type="entry name" value="BTB_2"/>
    <property type="match status" value="1"/>
</dbReference>
<dbReference type="InterPro" id="IPR011333">
    <property type="entry name" value="SKP1/BTB/POZ_sf"/>
</dbReference>
<dbReference type="Proteomes" id="UP001189122">
    <property type="component" value="Unassembled WGS sequence"/>
</dbReference>
<dbReference type="SUPFAM" id="SSF75011">
    <property type="entry name" value="3-carboxy-cis,cis-mucoante lactonizing enzyme"/>
    <property type="match status" value="1"/>
</dbReference>
<dbReference type="Gene3D" id="3.30.710.10">
    <property type="entry name" value="Potassium Channel Kv1.1, Chain A"/>
    <property type="match status" value="1"/>
</dbReference>
<feature type="domain" description="Potassium channel tetramerisation-type BTB" evidence="2">
    <location>
        <begin position="25"/>
        <end position="109"/>
    </location>
</feature>